<evidence type="ECO:0000256" key="2">
    <source>
        <dbReference type="SAM" id="MobiDB-lite"/>
    </source>
</evidence>
<dbReference type="Pfam" id="PF13505">
    <property type="entry name" value="OMP_b-brl"/>
    <property type="match status" value="1"/>
</dbReference>
<feature type="region of interest" description="Disordered" evidence="2">
    <location>
        <begin position="113"/>
        <end position="178"/>
    </location>
</feature>
<feature type="domain" description="Outer membrane protein beta-barrel" evidence="4">
    <location>
        <begin position="227"/>
        <end position="385"/>
    </location>
</feature>
<keyword evidence="6" id="KW-1185">Reference proteome</keyword>
<keyword evidence="3" id="KW-0472">Membrane</keyword>
<dbReference type="SUPFAM" id="SSF56925">
    <property type="entry name" value="OMPA-like"/>
    <property type="match status" value="1"/>
</dbReference>
<proteinExistence type="predicted"/>
<dbReference type="Proteomes" id="UP001203687">
    <property type="component" value="Unassembled WGS sequence"/>
</dbReference>
<protein>
    <submittedName>
        <fullName evidence="5">Porin family protein</fullName>
    </submittedName>
</protein>
<comment type="caution">
    <text evidence="5">The sequence shown here is derived from an EMBL/GenBank/DDBJ whole genome shotgun (WGS) entry which is preliminary data.</text>
</comment>
<dbReference type="RefSeq" id="WP_248412642.1">
    <property type="nucleotide sequence ID" value="NZ_JALPQF010000006.1"/>
</dbReference>
<organism evidence="5 6">
    <name type="scientific">Psychroserpens algicola</name>
    <dbReference type="NCBI Taxonomy" id="1719034"/>
    <lineage>
        <taxon>Bacteria</taxon>
        <taxon>Pseudomonadati</taxon>
        <taxon>Bacteroidota</taxon>
        <taxon>Flavobacteriia</taxon>
        <taxon>Flavobacteriales</taxon>
        <taxon>Flavobacteriaceae</taxon>
        <taxon>Psychroserpens</taxon>
    </lineage>
</organism>
<reference evidence="5" key="1">
    <citation type="submission" date="2022-04" db="EMBL/GenBank/DDBJ databases">
        <authorList>
            <person name="Ren T."/>
        </authorList>
    </citation>
    <scope>NUCLEOTIDE SEQUENCE</scope>
    <source>
        <strain evidence="5">F63249</strain>
    </source>
</reference>
<sequence>MDTKKDFGAAVKQKLDSFKDSPDDLVWTHIEAQLKKKKKRRIFILLFSGLGLSALLLVLWIKSPLQSDIQHKNNNSIIKHQTTETSTIKDIKTKDIRPTPLIHSEIKDSINTYNRSNKNEAPTALISKQDDSNTKTNTVARPTNFPIAGQHKVKSNSNTPKDNSSQLNQTSKTPQTTSQLKLLKSANDSLIVKITTTQEQDSVLQTDILDKLVTEDKTKDSLIEDNASRWSVTPHGMLTYYGALSSTSSDNFSFDYGLLLSYKVSNHTYLRFGVRPLNLKQRIEGSQINIKYLEFPLDIKYAPFNNNLNPYFTGGINYFVLQSATINGFNNPDYNTTFGLHLGVGAEYKVFKKLYLNIESNFNYQIKPISDNSNINPFILSVNTGIEYRF</sequence>
<dbReference type="EMBL" id="JALPQF010000006">
    <property type="protein sequence ID" value="MCK8480565.1"/>
    <property type="molecule type" value="Genomic_DNA"/>
</dbReference>
<keyword evidence="1" id="KW-0732">Signal</keyword>
<feature type="compositionally biased region" description="Polar residues" evidence="2">
    <location>
        <begin position="155"/>
        <end position="178"/>
    </location>
</feature>
<evidence type="ECO:0000259" key="4">
    <source>
        <dbReference type="Pfam" id="PF13505"/>
    </source>
</evidence>
<feature type="transmembrane region" description="Helical" evidence="3">
    <location>
        <begin position="42"/>
        <end position="61"/>
    </location>
</feature>
<accession>A0ABT0H9Q4</accession>
<evidence type="ECO:0000313" key="6">
    <source>
        <dbReference type="Proteomes" id="UP001203687"/>
    </source>
</evidence>
<dbReference type="InterPro" id="IPR027385">
    <property type="entry name" value="Beta-barrel_OMP"/>
</dbReference>
<dbReference type="Gene3D" id="2.40.160.20">
    <property type="match status" value="1"/>
</dbReference>
<keyword evidence="3" id="KW-1133">Transmembrane helix</keyword>
<evidence type="ECO:0000256" key="3">
    <source>
        <dbReference type="SAM" id="Phobius"/>
    </source>
</evidence>
<gene>
    <name evidence="5" type="ORF">MUY34_08040</name>
</gene>
<keyword evidence="3" id="KW-0812">Transmembrane</keyword>
<name>A0ABT0H9Q4_9FLAO</name>
<evidence type="ECO:0000313" key="5">
    <source>
        <dbReference type="EMBL" id="MCK8480565.1"/>
    </source>
</evidence>
<dbReference type="InterPro" id="IPR011250">
    <property type="entry name" value="OMP/PagP_B-barrel"/>
</dbReference>
<evidence type="ECO:0000256" key="1">
    <source>
        <dbReference type="ARBA" id="ARBA00022729"/>
    </source>
</evidence>